<keyword evidence="1" id="KW-0472">Membrane</keyword>
<dbReference type="Proteomes" id="UP001216510">
    <property type="component" value="Chromosome"/>
</dbReference>
<keyword evidence="3" id="KW-1185">Reference proteome</keyword>
<evidence type="ECO:0000313" key="3">
    <source>
        <dbReference type="Proteomes" id="UP001216510"/>
    </source>
</evidence>
<evidence type="ECO:0000256" key="1">
    <source>
        <dbReference type="SAM" id="Phobius"/>
    </source>
</evidence>
<feature type="transmembrane region" description="Helical" evidence="1">
    <location>
        <begin position="55"/>
        <end position="72"/>
    </location>
</feature>
<dbReference type="RefSeq" id="WP_277417956.1">
    <property type="nucleotide sequence ID" value="NZ_CP119083.1"/>
</dbReference>
<reference evidence="2 3" key="1">
    <citation type="submission" date="2023-02" db="EMBL/GenBank/DDBJ databases">
        <title>Gemone sequence of Telluria chitinolytica ACM 3522T.</title>
        <authorList>
            <person name="Frediansyah A."/>
            <person name="Miess H."/>
            <person name="Gross H."/>
        </authorList>
    </citation>
    <scope>NUCLEOTIDE SEQUENCE [LARGE SCALE GENOMIC DNA]</scope>
    <source>
        <strain evidence="2 3">ACM 3522</strain>
    </source>
</reference>
<accession>A0ABY8BH95</accession>
<organism evidence="2 3">
    <name type="scientific">Pseudoduganella chitinolytica</name>
    <dbReference type="NCBI Taxonomy" id="34070"/>
    <lineage>
        <taxon>Bacteria</taxon>
        <taxon>Pseudomonadati</taxon>
        <taxon>Pseudomonadota</taxon>
        <taxon>Betaproteobacteria</taxon>
        <taxon>Burkholderiales</taxon>
        <taxon>Oxalobacteraceae</taxon>
        <taxon>Telluria group</taxon>
        <taxon>Pseudoduganella</taxon>
    </lineage>
</organism>
<name>A0ABY8BH95_9BURK</name>
<feature type="transmembrane region" description="Helical" evidence="1">
    <location>
        <begin position="12"/>
        <end position="35"/>
    </location>
</feature>
<proteinExistence type="predicted"/>
<gene>
    <name evidence="2" type="ORF">PX653_11220</name>
</gene>
<keyword evidence="1" id="KW-0812">Transmembrane</keyword>
<sequence>MHKYIRSASKTRLSRATSALIFFFTAIAISVLVFWNTSPSPNDLMTDEQIMTRFLFFPAVIAFGAYFATGLISQTSASPATLAAPPSKPQAAPFKAQIVGLQWLNPLQRRDYSTEWQLLWTLGVARPNIDDDMVKAEPAIFSKLQAISNIASSNKGTETFRGYHKKYINELLVRFHDIYFQSPTYFYNAHSLKDRTTWRELAGIHVEYAIPYGRLDASEAAEHVKNHIRRIFQIGNPNTPEAWSRSTPPDVRVIAGGPNAGFTSLDGGLRYLEAHPDETVWVMNWDAPSYPPKDKQINENIVLLVLAGPSYKTERAPLAWIGYPATRKTADFEAVKGKPSRVVQAWKAAIEAAATNAGKQDTDIGYVIHDANNKHAESPNRIASLAQTLTTELVEFDFAKQTFNTPALLGEMGAGTALTNVALGIAYANHIGKNVLVAGTTDAAQPTAVVVVPPEKVRPFNPDGPWFRARGGNAAFLPWWGLRHDAEPGPQGYSR</sequence>
<evidence type="ECO:0000313" key="2">
    <source>
        <dbReference type="EMBL" id="WEF35292.1"/>
    </source>
</evidence>
<dbReference type="EMBL" id="CP119083">
    <property type="protein sequence ID" value="WEF35292.1"/>
    <property type="molecule type" value="Genomic_DNA"/>
</dbReference>
<keyword evidence="1" id="KW-1133">Transmembrane helix</keyword>
<protein>
    <submittedName>
        <fullName evidence="2">Virulence factor</fullName>
    </submittedName>
</protein>